<accession>A0ABR1C0Y3</accession>
<reference evidence="2 3" key="1">
    <citation type="submission" date="2023-08" db="EMBL/GenBank/DDBJ databases">
        <title>A Necator americanus chromosomal reference genome.</title>
        <authorList>
            <person name="Ilik V."/>
            <person name="Petrzelkova K.J."/>
            <person name="Pardy F."/>
            <person name="Fuh T."/>
            <person name="Niatou-Singa F.S."/>
            <person name="Gouil Q."/>
            <person name="Baker L."/>
            <person name="Ritchie M.E."/>
            <person name="Jex A.R."/>
            <person name="Gazzola D."/>
            <person name="Li H."/>
            <person name="Toshio Fujiwara R."/>
            <person name="Zhan B."/>
            <person name="Aroian R.V."/>
            <person name="Pafco B."/>
            <person name="Schwarz E.M."/>
        </authorList>
    </citation>
    <scope>NUCLEOTIDE SEQUENCE [LARGE SCALE GENOMIC DNA]</scope>
    <source>
        <strain evidence="2 3">Aroian</strain>
        <tissue evidence="2">Whole animal</tissue>
    </source>
</reference>
<dbReference type="Proteomes" id="UP001303046">
    <property type="component" value="Unassembled WGS sequence"/>
</dbReference>
<proteinExistence type="predicted"/>
<gene>
    <name evidence="2" type="primary">Necator_chrI.g4098</name>
    <name evidence="2" type="ORF">RB195_007969</name>
</gene>
<organism evidence="2 3">
    <name type="scientific">Necator americanus</name>
    <name type="common">Human hookworm</name>
    <dbReference type="NCBI Taxonomy" id="51031"/>
    <lineage>
        <taxon>Eukaryota</taxon>
        <taxon>Metazoa</taxon>
        <taxon>Ecdysozoa</taxon>
        <taxon>Nematoda</taxon>
        <taxon>Chromadorea</taxon>
        <taxon>Rhabditida</taxon>
        <taxon>Rhabditina</taxon>
        <taxon>Rhabditomorpha</taxon>
        <taxon>Strongyloidea</taxon>
        <taxon>Ancylostomatidae</taxon>
        <taxon>Bunostominae</taxon>
        <taxon>Necator</taxon>
    </lineage>
</organism>
<evidence type="ECO:0000313" key="2">
    <source>
        <dbReference type="EMBL" id="KAK6731830.1"/>
    </source>
</evidence>
<feature type="compositionally biased region" description="Polar residues" evidence="1">
    <location>
        <begin position="222"/>
        <end position="231"/>
    </location>
</feature>
<evidence type="ECO:0008006" key="4">
    <source>
        <dbReference type="Google" id="ProtNLM"/>
    </source>
</evidence>
<feature type="region of interest" description="Disordered" evidence="1">
    <location>
        <begin position="222"/>
        <end position="259"/>
    </location>
</feature>
<feature type="region of interest" description="Disordered" evidence="1">
    <location>
        <begin position="85"/>
        <end position="121"/>
    </location>
</feature>
<sequence length="432" mass="47547">MHIKLLTPPLIRFEEHFSRFCYEIIPKHCKSKENEAKCGEDVRCRYDIERALSSSCGCSGCSCSLPVSPSISPHVTPAIIQPLRSNPSPPQYLHSSPIPKDPFTSPINEPKLPESPPRTWFSMQRNNEGFSTYTSERGPFAQPRERLTVPPPPPPTAQTFKGPTGPSLVPYAGGNDLIRSSSFTKHIAPPSIPPTTAQAHIEIMLPTSTNAYVDLKMEPPLQKSTGPSLSSAAPHARIPHSTSGPNLVPNYDPLPNQSFSTKKEETELSFAVRDDNFLTGRTAISKSGYSSTGNKQIQVAGSKIAKEASDYNSIGASVEEDRRPMFLTYYNQECSGVMVAVLEDTSILGATEECLKMGCQAVNAELHQEGSYTFTYLTTVKGRSNKKGFYCMSVSAVPVVQRNEDVPQSFKYKESLKPQQDPQDVKTLFLRL</sequence>
<evidence type="ECO:0000313" key="3">
    <source>
        <dbReference type="Proteomes" id="UP001303046"/>
    </source>
</evidence>
<protein>
    <recommendedName>
        <fullName evidence="4">PID domain-containing protein</fullName>
    </recommendedName>
</protein>
<dbReference type="EMBL" id="JAVFWL010000001">
    <property type="protein sequence ID" value="KAK6731830.1"/>
    <property type="molecule type" value="Genomic_DNA"/>
</dbReference>
<name>A0ABR1C0Y3_NECAM</name>
<comment type="caution">
    <text evidence="2">The sequence shown here is derived from an EMBL/GenBank/DDBJ whole genome shotgun (WGS) entry which is preliminary data.</text>
</comment>
<evidence type="ECO:0000256" key="1">
    <source>
        <dbReference type="SAM" id="MobiDB-lite"/>
    </source>
</evidence>
<feature type="region of interest" description="Disordered" evidence="1">
    <location>
        <begin position="145"/>
        <end position="165"/>
    </location>
</feature>
<keyword evidence="3" id="KW-1185">Reference proteome</keyword>